<keyword evidence="3" id="KW-1185">Reference proteome</keyword>
<comment type="caution">
    <text evidence="2">The sequence shown here is derived from an EMBL/GenBank/DDBJ whole genome shotgun (WGS) entry which is preliminary data.</text>
</comment>
<reference evidence="2 3" key="1">
    <citation type="submission" date="2021-02" db="EMBL/GenBank/DDBJ databases">
        <title>Whole genome sequencing of Streptomyces actuosus VRA1.</title>
        <authorList>
            <person name="Sen G."/>
            <person name="Sen A."/>
        </authorList>
    </citation>
    <scope>NUCLEOTIDE SEQUENCE [LARGE SCALE GENOMIC DNA]</scope>
    <source>
        <strain evidence="2 3">VRA1</strain>
    </source>
</reference>
<sequence length="266" mass="28661">MTPDAVADTVGQGAPVVVLSPHTDDAVLSCGALMAHARQQVPVTVLTLFTNGTPPPYTLSGRRCLRLAGMQDAEQLYAARRAEDREVLEAMGVTWQHAGFTDGLFRRKTAGSRRASRLLPERDHVYPTYRAHLAAGRISRHDDGLLRDVARIVRTLGAPSSPGGSGPLILAPLAVGGHADHLLVRTAAELSGRRVVYYADFPYDRRDVPDAAFVQRNSLGRPVAWTLGLQAKAASVLGYRTQAQAMFPGGQVPLVPEFYLFPGDSS</sequence>
<evidence type="ECO:0000256" key="1">
    <source>
        <dbReference type="ARBA" id="ARBA00022833"/>
    </source>
</evidence>
<accession>A0ABS2VYK4</accession>
<dbReference type="Proteomes" id="UP000788262">
    <property type="component" value="Unassembled WGS sequence"/>
</dbReference>
<dbReference type="InterPro" id="IPR003737">
    <property type="entry name" value="GlcNAc_PI_deacetylase-related"/>
</dbReference>
<dbReference type="EMBL" id="JAFFZS010000035">
    <property type="protein sequence ID" value="MBN0048228.1"/>
    <property type="molecule type" value="Genomic_DNA"/>
</dbReference>
<evidence type="ECO:0000313" key="2">
    <source>
        <dbReference type="EMBL" id="MBN0048228.1"/>
    </source>
</evidence>
<organism evidence="2 3">
    <name type="scientific">Streptomyces actuosus</name>
    <dbReference type="NCBI Taxonomy" id="1885"/>
    <lineage>
        <taxon>Bacteria</taxon>
        <taxon>Bacillati</taxon>
        <taxon>Actinomycetota</taxon>
        <taxon>Actinomycetes</taxon>
        <taxon>Kitasatosporales</taxon>
        <taxon>Streptomycetaceae</taxon>
        <taxon>Streptomyces</taxon>
    </lineage>
</organism>
<keyword evidence="1" id="KW-0862">Zinc</keyword>
<protein>
    <submittedName>
        <fullName evidence="2">PIG-L family deacetylase</fullName>
    </submittedName>
</protein>
<dbReference type="InterPro" id="IPR024078">
    <property type="entry name" value="LmbE-like_dom_sf"/>
</dbReference>
<dbReference type="Pfam" id="PF02585">
    <property type="entry name" value="PIG-L"/>
    <property type="match status" value="1"/>
</dbReference>
<name>A0ABS2VYK4_STRAS</name>
<proteinExistence type="predicted"/>
<dbReference type="SUPFAM" id="SSF102588">
    <property type="entry name" value="LmbE-like"/>
    <property type="match status" value="1"/>
</dbReference>
<dbReference type="RefSeq" id="WP_205386354.1">
    <property type="nucleotide sequence ID" value="NZ_JAFFZS010000035.1"/>
</dbReference>
<evidence type="ECO:0000313" key="3">
    <source>
        <dbReference type="Proteomes" id="UP000788262"/>
    </source>
</evidence>
<dbReference type="Gene3D" id="3.40.50.10320">
    <property type="entry name" value="LmbE-like"/>
    <property type="match status" value="1"/>
</dbReference>
<gene>
    <name evidence="2" type="ORF">JS756_29790</name>
</gene>